<feature type="region of interest" description="Disordered" evidence="1">
    <location>
        <begin position="220"/>
        <end position="249"/>
    </location>
</feature>
<organism evidence="3 4">
    <name type="scientific">Stylonychia lemnae</name>
    <name type="common">Ciliate</name>
    <dbReference type="NCBI Taxonomy" id="5949"/>
    <lineage>
        <taxon>Eukaryota</taxon>
        <taxon>Sar</taxon>
        <taxon>Alveolata</taxon>
        <taxon>Ciliophora</taxon>
        <taxon>Intramacronucleata</taxon>
        <taxon>Spirotrichea</taxon>
        <taxon>Stichotrichia</taxon>
        <taxon>Sporadotrichida</taxon>
        <taxon>Oxytrichidae</taxon>
        <taxon>Stylonychinae</taxon>
        <taxon>Stylonychia</taxon>
    </lineage>
</organism>
<evidence type="ECO:0000313" key="4">
    <source>
        <dbReference type="Proteomes" id="UP000039865"/>
    </source>
</evidence>
<protein>
    <submittedName>
        <fullName evidence="3">Elmo domain-containing protein 3-like</fullName>
    </submittedName>
</protein>
<dbReference type="Pfam" id="PF04727">
    <property type="entry name" value="ELMO_CED12"/>
    <property type="match status" value="1"/>
</dbReference>
<reference evidence="3 4" key="1">
    <citation type="submission" date="2014-06" db="EMBL/GenBank/DDBJ databases">
        <authorList>
            <person name="Swart Estienne"/>
        </authorList>
    </citation>
    <scope>NUCLEOTIDE SEQUENCE [LARGE SCALE GENOMIC DNA]</scope>
    <source>
        <strain evidence="3 4">130c</strain>
    </source>
</reference>
<sequence>MNNIGCFSNKKSRASKTPEEIYNNDSSFSHIISQQQFDPINYRAISQIIFETEREIDMRTVIHIYQQLTQSQQIEHIDWEVIGFQNKENIKSDFRAVGLLGLLNLLYFMGQDLAKVRQIYELSTDKVQNYPFMLACFNITNLTLRLLNNDKITSQLINLHEEKNAFVALQEYYIALLKRFDERWRNEKLKINDFNVTLDQIEIESKKDIVKFIQKNGQTQSSINGMKNMNNSKKQKGGKGLNQTDFSNI</sequence>
<dbReference type="Proteomes" id="UP000039865">
    <property type="component" value="Unassembled WGS sequence"/>
</dbReference>
<evidence type="ECO:0000313" key="3">
    <source>
        <dbReference type="EMBL" id="CDW81127.1"/>
    </source>
</evidence>
<dbReference type="EMBL" id="CCKQ01009627">
    <property type="protein sequence ID" value="CDW81127.1"/>
    <property type="molecule type" value="Genomic_DNA"/>
</dbReference>
<dbReference type="AlphaFoldDB" id="A0A078AHY7"/>
<dbReference type="OMA" id="HIDWEVI"/>
<dbReference type="PANTHER" id="PTHR12771">
    <property type="entry name" value="ENGULFMENT AND CELL MOTILITY"/>
    <property type="match status" value="1"/>
</dbReference>
<feature type="compositionally biased region" description="Polar residues" evidence="1">
    <location>
        <begin position="220"/>
        <end position="232"/>
    </location>
</feature>
<dbReference type="OrthoDB" id="67155at2759"/>
<keyword evidence="4" id="KW-1185">Reference proteome</keyword>
<evidence type="ECO:0000256" key="1">
    <source>
        <dbReference type="SAM" id="MobiDB-lite"/>
    </source>
</evidence>
<dbReference type="InterPro" id="IPR050868">
    <property type="entry name" value="ELMO_domain-containing"/>
</dbReference>
<accession>A0A078AHY7</accession>
<dbReference type="InParanoid" id="A0A078AHY7"/>
<dbReference type="PROSITE" id="PS51335">
    <property type="entry name" value="ELMO"/>
    <property type="match status" value="1"/>
</dbReference>
<dbReference type="InterPro" id="IPR006816">
    <property type="entry name" value="ELMO_dom"/>
</dbReference>
<feature type="domain" description="ELMO" evidence="2">
    <location>
        <begin position="56"/>
        <end position="209"/>
    </location>
</feature>
<name>A0A078AHY7_STYLE</name>
<evidence type="ECO:0000259" key="2">
    <source>
        <dbReference type="PROSITE" id="PS51335"/>
    </source>
</evidence>
<gene>
    <name evidence="3" type="primary">Contig10714.g11465</name>
    <name evidence="3" type="ORF">STYLEM_10137</name>
</gene>
<proteinExistence type="predicted"/>